<dbReference type="PROSITE" id="PS50104">
    <property type="entry name" value="TIR"/>
    <property type="match status" value="1"/>
</dbReference>
<feature type="transmembrane region" description="Helical" evidence="1">
    <location>
        <begin position="350"/>
        <end position="369"/>
    </location>
</feature>
<dbReference type="SMART" id="SM00255">
    <property type="entry name" value="TIR"/>
    <property type="match status" value="1"/>
</dbReference>
<dbReference type="KEGG" id="cvn:111102539"/>
<dbReference type="Pfam" id="PF13676">
    <property type="entry name" value="TIR_2"/>
    <property type="match status" value="1"/>
</dbReference>
<keyword evidence="1" id="KW-1133">Transmembrane helix</keyword>
<reference evidence="4" key="1">
    <citation type="submission" date="2025-08" db="UniProtKB">
        <authorList>
            <consortium name="RefSeq"/>
        </authorList>
    </citation>
    <scope>IDENTIFICATION</scope>
    <source>
        <tissue evidence="4">Whole sample</tissue>
    </source>
</reference>
<dbReference type="InterPro" id="IPR000157">
    <property type="entry name" value="TIR_dom"/>
</dbReference>
<keyword evidence="1" id="KW-0812">Transmembrane</keyword>
<keyword evidence="3" id="KW-1185">Reference proteome</keyword>
<dbReference type="GO" id="GO:0007165">
    <property type="term" value="P:signal transduction"/>
    <property type="evidence" value="ECO:0007669"/>
    <property type="project" value="InterPro"/>
</dbReference>
<dbReference type="PANTHER" id="PTHR16253">
    <property type="entry name" value="TETRATRICOPEPTIDE REPEAT PROTEIN 22"/>
    <property type="match status" value="1"/>
</dbReference>
<feature type="domain" description="TIR" evidence="2">
    <location>
        <begin position="87"/>
        <end position="217"/>
    </location>
</feature>
<dbReference type="InterPro" id="IPR042342">
    <property type="entry name" value="TTC22"/>
</dbReference>
<evidence type="ECO:0000313" key="3">
    <source>
        <dbReference type="Proteomes" id="UP000694844"/>
    </source>
</evidence>
<evidence type="ECO:0000259" key="2">
    <source>
        <dbReference type="PROSITE" id="PS50104"/>
    </source>
</evidence>
<protein>
    <submittedName>
        <fullName evidence="4">Uncharacterized protein LOC111102539</fullName>
    </submittedName>
</protein>
<dbReference type="GeneID" id="111102539"/>
<dbReference type="Gene3D" id="3.40.50.10140">
    <property type="entry name" value="Toll/interleukin-1 receptor homology (TIR) domain"/>
    <property type="match status" value="1"/>
</dbReference>
<dbReference type="RefSeq" id="XP_022291041.1">
    <property type="nucleotide sequence ID" value="XM_022435333.1"/>
</dbReference>
<feature type="transmembrane region" description="Helical" evidence="1">
    <location>
        <begin position="310"/>
        <end position="330"/>
    </location>
</feature>
<sequence>MLITKSIPKYVLFSWPSTARPLFRNYRIIQEISMAEFVQTSTFGEEEITLLLSENWTSDPDETDLKAMQESVEGQPLLLTKPLPPGKEYHLFMSYSSEDRMDANEIRDQLEERFQLKCLYYERDFQIGKNIDENITEGMQKSMKALILLSPFYLQSHYCVTEAREACKMSFTDFENLNVIPVVLAPLQKEMPAFLNSYVYIDAQKELDVAGKIYKTFNQPGSLDPLQMSKSGLSCNGTLLFRKVARKTKFLENGLSYRFLPIEPYEEEKIYQHGVDPIECKTHYNAVIQEVNTTLLFRNYPVFSSFKWRCLLLCSLFMGMSLPWFVSFLLSATNGSTLQNSMYEGTNLFIVAPLLFLVFICGLPVIYGCRKILSKNVNSLILQHNLRYNQRSKCLMYFDQPSLSQPTLYMYKYDLAECEEFLLSLLGKFNHEDPRTNEKIIQQLVEGQLKELQHTNGLINWTHMRESSRNRHKTSNNRICICEMLEDHVHRTYDSSTIEI</sequence>
<evidence type="ECO:0000256" key="1">
    <source>
        <dbReference type="SAM" id="Phobius"/>
    </source>
</evidence>
<proteinExistence type="predicted"/>
<dbReference type="SUPFAM" id="SSF52200">
    <property type="entry name" value="Toll/Interleukin receptor TIR domain"/>
    <property type="match status" value="1"/>
</dbReference>
<dbReference type="OrthoDB" id="6161467at2759"/>
<dbReference type="Proteomes" id="UP000694844">
    <property type="component" value="Chromosome 7"/>
</dbReference>
<evidence type="ECO:0000313" key="4">
    <source>
        <dbReference type="RefSeq" id="XP_022291041.1"/>
    </source>
</evidence>
<gene>
    <name evidence="4" type="primary">LOC111102539</name>
</gene>
<name>A0A8B8AIE1_CRAVI</name>
<dbReference type="PANTHER" id="PTHR16253:SF0">
    <property type="entry name" value="TETRATRICOPEPTIDE REPEAT PROTEIN 22"/>
    <property type="match status" value="1"/>
</dbReference>
<dbReference type="AlphaFoldDB" id="A0A8B8AIE1"/>
<keyword evidence="1" id="KW-0472">Membrane</keyword>
<accession>A0A8B8AIE1</accession>
<organism evidence="3 4">
    <name type="scientific">Crassostrea virginica</name>
    <name type="common">Eastern oyster</name>
    <dbReference type="NCBI Taxonomy" id="6565"/>
    <lineage>
        <taxon>Eukaryota</taxon>
        <taxon>Metazoa</taxon>
        <taxon>Spiralia</taxon>
        <taxon>Lophotrochozoa</taxon>
        <taxon>Mollusca</taxon>
        <taxon>Bivalvia</taxon>
        <taxon>Autobranchia</taxon>
        <taxon>Pteriomorphia</taxon>
        <taxon>Ostreida</taxon>
        <taxon>Ostreoidea</taxon>
        <taxon>Ostreidae</taxon>
        <taxon>Crassostrea</taxon>
    </lineage>
</organism>
<dbReference type="InterPro" id="IPR035897">
    <property type="entry name" value="Toll_tir_struct_dom_sf"/>
</dbReference>